<dbReference type="RefSeq" id="WP_281426426.1">
    <property type="nucleotide sequence ID" value="NZ_CP076607.1"/>
</dbReference>
<organism evidence="1 2">
    <name type="scientific">Paenibacillus sophorae</name>
    <dbReference type="NCBI Taxonomy" id="1333845"/>
    <lineage>
        <taxon>Bacteria</taxon>
        <taxon>Bacillati</taxon>
        <taxon>Bacillota</taxon>
        <taxon>Bacilli</taxon>
        <taxon>Bacillales</taxon>
        <taxon>Paenibacillaceae</taxon>
        <taxon>Paenibacillus</taxon>
    </lineage>
</organism>
<dbReference type="Proteomes" id="UP000198809">
    <property type="component" value="Unassembled WGS sequence"/>
</dbReference>
<protein>
    <submittedName>
        <fullName evidence="1">Uncharacterized protein</fullName>
    </submittedName>
</protein>
<dbReference type="EMBL" id="FODH01000009">
    <property type="protein sequence ID" value="SEO59138.1"/>
    <property type="molecule type" value="Genomic_DNA"/>
</dbReference>
<name>A0A1H8QZ40_9BACL</name>
<proteinExistence type="predicted"/>
<evidence type="ECO:0000313" key="1">
    <source>
        <dbReference type="EMBL" id="SEO59138.1"/>
    </source>
</evidence>
<accession>A0A1H8QZ40</accession>
<dbReference type="STRING" id="1333845.SAMN04487895_10956"/>
<reference evidence="1 2" key="1">
    <citation type="submission" date="2016-10" db="EMBL/GenBank/DDBJ databases">
        <authorList>
            <person name="de Groot N.N."/>
        </authorList>
    </citation>
    <scope>NUCLEOTIDE SEQUENCE [LARGE SCALE GENOMIC DNA]</scope>
    <source>
        <strain evidence="1 2">CGMCC 1.10238</strain>
    </source>
</reference>
<sequence>MARIKQIMTGDRRPLSPAFLRLHKARLLFPIVVDLFAYTDDP</sequence>
<dbReference type="AlphaFoldDB" id="A0A1H8QZ40"/>
<gene>
    <name evidence="1" type="ORF">SAMN04487895_10956</name>
</gene>
<evidence type="ECO:0000313" key="2">
    <source>
        <dbReference type="Proteomes" id="UP000198809"/>
    </source>
</evidence>